<dbReference type="Gene3D" id="3.30.1490.70">
    <property type="match status" value="1"/>
</dbReference>
<dbReference type="Gene3D" id="3.30.470.30">
    <property type="entry name" value="DNA ligase/mRNA capping enzyme"/>
    <property type="match status" value="1"/>
</dbReference>
<evidence type="ECO:0000256" key="3">
    <source>
        <dbReference type="ARBA" id="ARBA00034003"/>
    </source>
</evidence>
<proteinExistence type="predicted"/>
<dbReference type="AlphaFoldDB" id="A0A1M6NLW2"/>
<organism evidence="6 7">
    <name type="scientific">Pseudonocardia thermophila</name>
    <dbReference type="NCBI Taxonomy" id="1848"/>
    <lineage>
        <taxon>Bacteria</taxon>
        <taxon>Bacillati</taxon>
        <taxon>Actinomycetota</taxon>
        <taxon>Actinomycetes</taxon>
        <taxon>Pseudonocardiales</taxon>
        <taxon>Pseudonocardiaceae</taxon>
        <taxon>Pseudonocardia</taxon>
    </lineage>
</organism>
<evidence type="ECO:0000313" key="6">
    <source>
        <dbReference type="EMBL" id="SHJ96655.1"/>
    </source>
</evidence>
<dbReference type="GO" id="GO:0006310">
    <property type="term" value="P:DNA recombination"/>
    <property type="evidence" value="ECO:0007669"/>
    <property type="project" value="InterPro"/>
</dbReference>
<dbReference type="STRING" id="1848.SAMN05443637_101332"/>
<dbReference type="CDD" id="cd07971">
    <property type="entry name" value="OBF_DNA_ligase_LigD"/>
    <property type="match status" value="1"/>
</dbReference>
<evidence type="ECO:0000259" key="5">
    <source>
        <dbReference type="PROSITE" id="PS50160"/>
    </source>
</evidence>
<dbReference type="PROSITE" id="PS50160">
    <property type="entry name" value="DNA_LIGASE_A3"/>
    <property type="match status" value="1"/>
</dbReference>
<dbReference type="Gene3D" id="2.40.50.140">
    <property type="entry name" value="Nucleic acid-binding proteins"/>
    <property type="match status" value="1"/>
</dbReference>
<dbReference type="Proteomes" id="UP000184363">
    <property type="component" value="Unassembled WGS sequence"/>
</dbReference>
<dbReference type="GO" id="GO:0006281">
    <property type="term" value="P:DNA repair"/>
    <property type="evidence" value="ECO:0007669"/>
    <property type="project" value="InterPro"/>
</dbReference>
<dbReference type="InterPro" id="IPR050640">
    <property type="entry name" value="Bact_2-comp_sensor_kinase"/>
</dbReference>
<accession>A0A1M6NLW2</accession>
<feature type="domain" description="ATP-dependent DNA ligase family profile" evidence="5">
    <location>
        <begin position="103"/>
        <end position="230"/>
    </location>
</feature>
<keyword evidence="2 6" id="KW-0436">Ligase</keyword>
<dbReference type="GO" id="GO:0000155">
    <property type="term" value="F:phosphorelay sensor kinase activity"/>
    <property type="evidence" value="ECO:0007669"/>
    <property type="project" value="InterPro"/>
</dbReference>
<dbReference type="InterPro" id="IPR012309">
    <property type="entry name" value="DNA_ligase_ATP-dep_C"/>
</dbReference>
<dbReference type="InterPro" id="IPR012340">
    <property type="entry name" value="NA-bd_OB-fold"/>
</dbReference>
<evidence type="ECO:0000313" key="7">
    <source>
        <dbReference type="Proteomes" id="UP000184363"/>
    </source>
</evidence>
<reference evidence="6 7" key="1">
    <citation type="submission" date="2016-11" db="EMBL/GenBank/DDBJ databases">
        <authorList>
            <person name="Jaros S."/>
            <person name="Januszkiewicz K."/>
            <person name="Wedrychowicz H."/>
        </authorList>
    </citation>
    <scope>NUCLEOTIDE SEQUENCE [LARGE SCALE GENOMIC DNA]</scope>
    <source>
        <strain evidence="6 7">DSM 43832</strain>
    </source>
</reference>
<name>A0A1M6NLW2_PSETH</name>
<dbReference type="EMBL" id="FRAP01000001">
    <property type="protein sequence ID" value="SHJ96655.1"/>
    <property type="molecule type" value="Genomic_DNA"/>
</dbReference>
<dbReference type="PANTHER" id="PTHR34220">
    <property type="entry name" value="SENSOR HISTIDINE KINASE YPDA"/>
    <property type="match status" value="1"/>
</dbReference>
<dbReference type="Pfam" id="PF04679">
    <property type="entry name" value="DNA_ligase_A_C"/>
    <property type="match status" value="1"/>
</dbReference>
<dbReference type="GO" id="GO:0016020">
    <property type="term" value="C:membrane"/>
    <property type="evidence" value="ECO:0007669"/>
    <property type="project" value="InterPro"/>
</dbReference>
<evidence type="ECO:0000256" key="2">
    <source>
        <dbReference type="ARBA" id="ARBA00022598"/>
    </source>
</evidence>
<dbReference type="SUPFAM" id="SSF50249">
    <property type="entry name" value="Nucleic acid-binding proteins"/>
    <property type="match status" value="1"/>
</dbReference>
<evidence type="ECO:0000256" key="1">
    <source>
        <dbReference type="ARBA" id="ARBA00012727"/>
    </source>
</evidence>
<dbReference type="PANTHER" id="PTHR34220:SF7">
    <property type="entry name" value="SENSOR HISTIDINE KINASE YPDA"/>
    <property type="match status" value="1"/>
</dbReference>
<dbReference type="GO" id="GO:0003910">
    <property type="term" value="F:DNA ligase (ATP) activity"/>
    <property type="evidence" value="ECO:0007669"/>
    <property type="project" value="UniProtKB-EC"/>
</dbReference>
<feature type="region of interest" description="Disordered" evidence="4">
    <location>
        <begin position="318"/>
        <end position="370"/>
    </location>
</feature>
<dbReference type="InterPro" id="IPR012310">
    <property type="entry name" value="DNA_ligase_ATP-dep_cent"/>
</dbReference>
<sequence>MHVSAGSGQPPAGPDWVVELAWTGHRCIAYVDPTREPGKRVRLLSANAVSMTATYPELAEPLERHSPPRGMVLDGTVVARGEEHAPRARRLAKRSGLHRPSEAHIRSVPVDYQVCDLLWLDGHSTLDLPYRDRRALLDGLGFDTAPVWSTSPLPLSELDTMLRIAEAKGVDALHARHLGARYRPGGRSPLWVKVPVPRVRQVVVGGWTPTDVRRPDTIASLLLGIPDGAGGLRYVGRVGVTGEERRRLSVLVRRRRPLSPFSGTVPDDVARHAVWVAPELVGEVEFTGFAANGRLRLPRWLGLVDRAERLDPADLHGPAAASARWARPEPPSTDLTPPAEPQPEPDARGEPEPEPEPEAAPPPPRKAESPRRLEQHFVYNALNTIAALIRTDPMRARELLFGFADLSRAADQPGDSRTRLSTELDAVRGYLALEQARFGARLQVEIDVPQELHGLSVSPMALIDAVRAAVQRDIEPLPEGGLLKVTAVRVGAGAELHVRAGDRDPVVVTAVPLGATV</sequence>
<comment type="catalytic activity">
    <reaction evidence="3">
        <text>ATP + (deoxyribonucleotide)n-3'-hydroxyl + 5'-phospho-(deoxyribonucleotide)m = (deoxyribonucleotide)n+m + AMP + diphosphate.</text>
        <dbReference type="EC" id="6.5.1.1"/>
    </reaction>
</comment>
<dbReference type="Pfam" id="PF01068">
    <property type="entry name" value="DNA_ligase_A_M"/>
    <property type="match status" value="1"/>
</dbReference>
<protein>
    <recommendedName>
        <fullName evidence="1">DNA ligase (ATP)</fullName>
        <ecNumber evidence="1">6.5.1.1</ecNumber>
    </recommendedName>
</protein>
<dbReference type="GO" id="GO:0005524">
    <property type="term" value="F:ATP binding"/>
    <property type="evidence" value="ECO:0007669"/>
    <property type="project" value="InterPro"/>
</dbReference>
<gene>
    <name evidence="6" type="ORF">SAMN05443637_101332</name>
</gene>
<dbReference type="InterPro" id="IPR010559">
    <property type="entry name" value="Sig_transdc_His_kin_internal"/>
</dbReference>
<dbReference type="EC" id="6.5.1.1" evidence="1"/>
<dbReference type="Pfam" id="PF06580">
    <property type="entry name" value="His_kinase"/>
    <property type="match status" value="1"/>
</dbReference>
<keyword evidence="7" id="KW-1185">Reference proteome</keyword>
<evidence type="ECO:0000256" key="4">
    <source>
        <dbReference type="SAM" id="MobiDB-lite"/>
    </source>
</evidence>
<dbReference type="SUPFAM" id="SSF56091">
    <property type="entry name" value="DNA ligase/mRNA capping enzyme, catalytic domain"/>
    <property type="match status" value="1"/>
</dbReference>